<organism evidence="1 2">
    <name type="scientific">Dasania phycosphaerae</name>
    <dbReference type="NCBI Taxonomy" id="2950436"/>
    <lineage>
        <taxon>Bacteria</taxon>
        <taxon>Pseudomonadati</taxon>
        <taxon>Pseudomonadota</taxon>
        <taxon>Gammaproteobacteria</taxon>
        <taxon>Cellvibrionales</taxon>
        <taxon>Spongiibacteraceae</taxon>
        <taxon>Dasania</taxon>
    </lineage>
</organism>
<evidence type="ECO:0000313" key="2">
    <source>
        <dbReference type="Proteomes" id="UP001069090"/>
    </source>
</evidence>
<dbReference type="RefSeq" id="WP_258329800.1">
    <property type="nucleotide sequence ID" value="NZ_JAPTGG010000001.1"/>
</dbReference>
<accession>A0A9J6RH26</accession>
<dbReference type="AlphaFoldDB" id="A0A9J6RH26"/>
<protein>
    <submittedName>
        <fullName evidence="1">Uncharacterized protein</fullName>
    </submittedName>
</protein>
<reference evidence="1 2" key="1">
    <citation type="submission" date="2022-12" db="EMBL/GenBank/DDBJ databases">
        <title>Dasania phycosphaerae sp. nov., isolated from particulate material of the south coast of Korea.</title>
        <authorList>
            <person name="Jiang Y."/>
        </authorList>
    </citation>
    <scope>NUCLEOTIDE SEQUENCE [LARGE SCALE GENOMIC DNA]</scope>
    <source>
        <strain evidence="1 2">GY-19</strain>
    </source>
</reference>
<dbReference type="EMBL" id="JAPTGG010000001">
    <property type="protein sequence ID" value="MCZ0863650.1"/>
    <property type="molecule type" value="Genomic_DNA"/>
</dbReference>
<name>A0A9J6RH26_9GAMM</name>
<proteinExistence type="predicted"/>
<sequence>MKSDLAGDIGRSQYLYEREHEILQSISTLISEVELANNNFRSQKVIGSNTSDKIFFELQDKIKETTNYIFKVRAFIPDEIIHEAMRYIELINIHHMDIGLSEPDELQERKMHWMQADFNVVSESGKSLVELIRMRVNQWYKL</sequence>
<evidence type="ECO:0000313" key="1">
    <source>
        <dbReference type="EMBL" id="MCZ0863650.1"/>
    </source>
</evidence>
<comment type="caution">
    <text evidence="1">The sequence shown here is derived from an EMBL/GenBank/DDBJ whole genome shotgun (WGS) entry which is preliminary data.</text>
</comment>
<keyword evidence="2" id="KW-1185">Reference proteome</keyword>
<gene>
    <name evidence="1" type="ORF">O0V09_00460</name>
</gene>
<dbReference type="Proteomes" id="UP001069090">
    <property type="component" value="Unassembled WGS sequence"/>
</dbReference>